<dbReference type="GO" id="GO:0009313">
    <property type="term" value="P:oligosaccharide catabolic process"/>
    <property type="evidence" value="ECO:0007669"/>
    <property type="project" value="TreeGrafter"/>
</dbReference>
<comment type="catalytic activity">
    <reaction evidence="1">
        <text>Hydrolysis of alpha-(2-&gt;3)-, alpha-(2-&gt;6)-, alpha-(2-&gt;8)- glycosidic linkages of terminal sialic acid residues in oligosaccharides, glycoproteins, glycolipids, colominic acid and synthetic substrates.</text>
        <dbReference type="EC" id="3.2.1.18"/>
    </reaction>
</comment>
<comment type="similarity">
    <text evidence="2">Belongs to the glycosyl hydrolase 33 family.</text>
</comment>
<evidence type="ECO:0000313" key="8">
    <source>
        <dbReference type="EMBL" id="KAI5618703.1"/>
    </source>
</evidence>
<dbReference type="GO" id="GO:0016020">
    <property type="term" value="C:membrane"/>
    <property type="evidence" value="ECO:0007669"/>
    <property type="project" value="TreeGrafter"/>
</dbReference>
<dbReference type="GO" id="GO:0004308">
    <property type="term" value="F:exo-alpha-sialidase activity"/>
    <property type="evidence" value="ECO:0007669"/>
    <property type="project" value="UniProtKB-EC"/>
</dbReference>
<dbReference type="PANTHER" id="PTHR10628:SF23">
    <property type="entry name" value="SIALIDASE-3"/>
    <property type="match status" value="1"/>
</dbReference>
<dbReference type="EMBL" id="MU551684">
    <property type="protein sequence ID" value="KAI5618703.1"/>
    <property type="molecule type" value="Genomic_DNA"/>
</dbReference>
<evidence type="ECO:0000256" key="2">
    <source>
        <dbReference type="ARBA" id="ARBA00009348"/>
    </source>
</evidence>
<keyword evidence="5" id="KW-0119">Carbohydrate metabolism</keyword>
<evidence type="ECO:0000256" key="4">
    <source>
        <dbReference type="ARBA" id="ARBA00022963"/>
    </source>
</evidence>
<dbReference type="PANTHER" id="PTHR10628">
    <property type="entry name" value="SIALIDASE"/>
    <property type="match status" value="1"/>
</dbReference>
<keyword evidence="4" id="KW-0443">Lipid metabolism</keyword>
<dbReference type="InterPro" id="IPR026856">
    <property type="entry name" value="Sialidase_fam"/>
</dbReference>
<dbReference type="AlphaFoldDB" id="A0AAD5FK44"/>
<reference evidence="8" key="1">
    <citation type="submission" date="2018-07" db="EMBL/GenBank/DDBJ databases">
        <title>Comparative genomics of catfishes provides insights into carnivory and benthic adaptation.</title>
        <authorList>
            <person name="Zhang Y."/>
            <person name="Wang D."/>
            <person name="Peng Z."/>
            <person name="Zheng S."/>
            <person name="Shao F."/>
            <person name="Tao W."/>
        </authorList>
    </citation>
    <scope>NUCLEOTIDE SEQUENCE</scope>
    <source>
        <strain evidence="8">Chongqing</strain>
    </source>
</reference>
<evidence type="ECO:0000313" key="9">
    <source>
        <dbReference type="Proteomes" id="UP001205998"/>
    </source>
</evidence>
<evidence type="ECO:0000256" key="1">
    <source>
        <dbReference type="ARBA" id="ARBA00000427"/>
    </source>
</evidence>
<dbReference type="InterPro" id="IPR011040">
    <property type="entry name" value="Sialidase"/>
</dbReference>
<evidence type="ECO:0000256" key="6">
    <source>
        <dbReference type="ARBA" id="ARBA00023295"/>
    </source>
</evidence>
<protein>
    <recommendedName>
        <fullName evidence="3">exo-alpha-sialidase</fullName>
        <ecNumber evidence="3">3.2.1.18</ecNumber>
    </recommendedName>
</protein>
<keyword evidence="4" id="KW-0442">Lipid degradation</keyword>
<dbReference type="Proteomes" id="UP001205998">
    <property type="component" value="Unassembled WGS sequence"/>
</dbReference>
<comment type="caution">
    <text evidence="8">The sequence shown here is derived from an EMBL/GenBank/DDBJ whole genome shotgun (WGS) entry which is preliminary data.</text>
</comment>
<dbReference type="Gene3D" id="2.120.10.10">
    <property type="match status" value="1"/>
</dbReference>
<keyword evidence="6" id="KW-0326">Glycosidase</keyword>
<dbReference type="InterPro" id="IPR036278">
    <property type="entry name" value="Sialidase_sf"/>
</dbReference>
<dbReference type="GO" id="GO:0006689">
    <property type="term" value="P:ganglioside catabolic process"/>
    <property type="evidence" value="ECO:0007669"/>
    <property type="project" value="TreeGrafter"/>
</dbReference>
<dbReference type="GO" id="GO:0005737">
    <property type="term" value="C:cytoplasm"/>
    <property type="evidence" value="ECO:0007669"/>
    <property type="project" value="TreeGrafter"/>
</dbReference>
<dbReference type="SUPFAM" id="SSF50939">
    <property type="entry name" value="Sialidases"/>
    <property type="match status" value="1"/>
</dbReference>
<dbReference type="EC" id="3.2.1.18" evidence="3"/>
<sequence length="367" mass="41107">MGNCVSTNTSCSLTPIQTDAHSTNAVHRIPALIYIEENKTFLAFAEKRTSLNDVDAKNLVMKRGIKQNESIKWSPLQELPKAGLKGYRTMNPCPVYEKSSKTVFLFFICVFGKVTEMEQIDSRKNRARLCYVFSQDGGNSWSETTDLTEAVIGKEIKNWATFAVGPGHGIQMSSNRLIIPAYMYYITCCGVKPYAFAFYSDDSGKSWHYGEKLSKPSLECEMAEITDDTGNKILYCNARSTKGYRVEAWSKDQGNTFEASDNCKLVESGNGCQGSVVSFTDKQNKSCLLYSHTTDKCKRLNLGIYHNKTPLEPNGWSKPKIINSGLSGYSDSAQSGDKYFCLMERGTNDLEEICFMEFSLDEIMKGK</sequence>
<dbReference type="CDD" id="cd15482">
    <property type="entry name" value="Sialidase_non-viral"/>
    <property type="match status" value="1"/>
</dbReference>
<evidence type="ECO:0000259" key="7">
    <source>
        <dbReference type="Pfam" id="PF13088"/>
    </source>
</evidence>
<name>A0AAD5FK44_SILAS</name>
<gene>
    <name evidence="8" type="ORF">C0J50_21734</name>
</gene>
<feature type="domain" description="Sialidase" evidence="7">
    <location>
        <begin position="53"/>
        <end position="338"/>
    </location>
</feature>
<dbReference type="Pfam" id="PF13088">
    <property type="entry name" value="BNR_2"/>
    <property type="match status" value="1"/>
</dbReference>
<proteinExistence type="inferred from homology"/>
<keyword evidence="9" id="KW-1185">Reference proteome</keyword>
<accession>A0AAD5FK44</accession>
<evidence type="ECO:0000256" key="5">
    <source>
        <dbReference type="ARBA" id="ARBA00023277"/>
    </source>
</evidence>
<evidence type="ECO:0000256" key="3">
    <source>
        <dbReference type="ARBA" id="ARBA00012733"/>
    </source>
</evidence>
<keyword evidence="6" id="KW-0378">Hydrolase</keyword>
<organism evidence="8 9">
    <name type="scientific">Silurus asotus</name>
    <name type="common">Amur catfish</name>
    <name type="synonym">Parasilurus asotus</name>
    <dbReference type="NCBI Taxonomy" id="30991"/>
    <lineage>
        <taxon>Eukaryota</taxon>
        <taxon>Metazoa</taxon>
        <taxon>Chordata</taxon>
        <taxon>Craniata</taxon>
        <taxon>Vertebrata</taxon>
        <taxon>Euteleostomi</taxon>
        <taxon>Actinopterygii</taxon>
        <taxon>Neopterygii</taxon>
        <taxon>Teleostei</taxon>
        <taxon>Ostariophysi</taxon>
        <taxon>Siluriformes</taxon>
        <taxon>Siluridae</taxon>
        <taxon>Silurus</taxon>
    </lineage>
</organism>